<dbReference type="InterPro" id="IPR029044">
    <property type="entry name" value="Nucleotide-diphossugar_trans"/>
</dbReference>
<dbReference type="SUPFAM" id="SSF53448">
    <property type="entry name" value="Nucleotide-diphospho-sugar transferases"/>
    <property type="match status" value="1"/>
</dbReference>
<organism evidence="4 5">
    <name type="scientific">Intestinibacter bartlettii</name>
    <dbReference type="NCBI Taxonomy" id="261299"/>
    <lineage>
        <taxon>Bacteria</taxon>
        <taxon>Bacillati</taxon>
        <taxon>Bacillota</taxon>
        <taxon>Clostridia</taxon>
        <taxon>Peptostreptococcales</taxon>
        <taxon>Peptostreptococcaceae</taxon>
        <taxon>Intestinibacter</taxon>
    </lineage>
</organism>
<keyword evidence="5" id="KW-1185">Reference proteome</keyword>
<dbReference type="RefSeq" id="WP_226924151.1">
    <property type="nucleotide sequence ID" value="NZ_BAABXU010000001.1"/>
</dbReference>
<feature type="domain" description="Glycosyltransferase 2-like" evidence="3">
    <location>
        <begin position="5"/>
        <end position="174"/>
    </location>
</feature>
<dbReference type="Pfam" id="PF00535">
    <property type="entry name" value="Glycos_transf_2"/>
    <property type="match status" value="1"/>
</dbReference>
<dbReference type="EMBL" id="JAJBMB010000006">
    <property type="protein sequence ID" value="MCB5446008.1"/>
    <property type="molecule type" value="Genomic_DNA"/>
</dbReference>
<accession>A0ABS8CX05</accession>
<gene>
    <name evidence="4" type="ORF">LIP50_07335</name>
</gene>
<dbReference type="PANTHER" id="PTHR22916:SF51">
    <property type="entry name" value="GLYCOSYLTRANSFERASE EPSH-RELATED"/>
    <property type="match status" value="1"/>
</dbReference>
<dbReference type="PANTHER" id="PTHR22916">
    <property type="entry name" value="GLYCOSYLTRANSFERASE"/>
    <property type="match status" value="1"/>
</dbReference>
<dbReference type="Gene3D" id="3.90.550.10">
    <property type="entry name" value="Spore Coat Polysaccharide Biosynthesis Protein SpsA, Chain A"/>
    <property type="match status" value="1"/>
</dbReference>
<comment type="caution">
    <text evidence="4">The sequence shown here is derived from an EMBL/GenBank/DDBJ whole genome shotgun (WGS) entry which is preliminary data.</text>
</comment>
<reference evidence="4 5" key="1">
    <citation type="submission" date="2021-10" db="EMBL/GenBank/DDBJ databases">
        <title>Collection of gut derived symbiotic bacterial strains cultured from healthy donors.</title>
        <authorList>
            <person name="Lin H."/>
            <person name="Littmann E."/>
            <person name="Claire K."/>
            <person name="Pamer E."/>
        </authorList>
    </citation>
    <scope>NUCLEOTIDE SEQUENCE [LARGE SCALE GENOMIC DNA]</scope>
    <source>
        <strain evidence="4 5">MSK.17.68</strain>
    </source>
</reference>
<name>A0ABS8CX05_9FIRM</name>
<evidence type="ECO:0000313" key="4">
    <source>
        <dbReference type="EMBL" id="MCB5446008.1"/>
    </source>
</evidence>
<evidence type="ECO:0000256" key="2">
    <source>
        <dbReference type="ARBA" id="ARBA00022679"/>
    </source>
</evidence>
<dbReference type="Proteomes" id="UP001299409">
    <property type="component" value="Unassembled WGS sequence"/>
</dbReference>
<keyword evidence="2 4" id="KW-0808">Transferase</keyword>
<evidence type="ECO:0000313" key="5">
    <source>
        <dbReference type="Proteomes" id="UP001299409"/>
    </source>
</evidence>
<dbReference type="GO" id="GO:0016757">
    <property type="term" value="F:glycosyltransferase activity"/>
    <property type="evidence" value="ECO:0007669"/>
    <property type="project" value="UniProtKB-KW"/>
</dbReference>
<protein>
    <submittedName>
        <fullName evidence="4">Glycosyltransferase</fullName>
        <ecNumber evidence="4">2.4.-.-</ecNumber>
    </submittedName>
</protein>
<sequence>MELISVIVPVYNVEKYLDECVNSILDQTYSNIEILLIDDGSTDNSPNICDFYEKQDNRVRVIHQQNGGLSLARNIGIEKSQGDFIVFVDSDDYISTDMLEVMINEMKKNIESTSILMCNFVKVDSYGNVIKKNNYNLEKEIIDKVSAIDRLIVSKDINYIVAWGKLYKKEVFDEIRFPLNKQNEDEFVMHKVYFNCDSIICLDKCFYKYRIRDNSIMNSKFSIKQFNKLEALYDRVNFCKKHNLIDLMNKAQQMYIAYFIDFYIKGMETLTIKKSIIRRKKIYLIKQIFYILKNKYINNREKIIIFLFAINYKLYLCVSKYLAKGRKS</sequence>
<dbReference type="CDD" id="cd00761">
    <property type="entry name" value="Glyco_tranf_GTA_type"/>
    <property type="match status" value="1"/>
</dbReference>
<evidence type="ECO:0000259" key="3">
    <source>
        <dbReference type="Pfam" id="PF00535"/>
    </source>
</evidence>
<evidence type="ECO:0000256" key="1">
    <source>
        <dbReference type="ARBA" id="ARBA00022676"/>
    </source>
</evidence>
<dbReference type="InterPro" id="IPR001173">
    <property type="entry name" value="Glyco_trans_2-like"/>
</dbReference>
<keyword evidence="1 4" id="KW-0328">Glycosyltransferase</keyword>
<dbReference type="EC" id="2.4.-.-" evidence="4"/>
<proteinExistence type="predicted"/>